<dbReference type="GO" id="GO:0052629">
    <property type="term" value="F:phosphatidylinositol-3,5-bisphosphate 3-phosphatase activity"/>
    <property type="evidence" value="ECO:0007669"/>
    <property type="project" value="TreeGrafter"/>
</dbReference>
<evidence type="ECO:0000256" key="2">
    <source>
        <dbReference type="PIRSR" id="PIRSR630564-1"/>
    </source>
</evidence>
<dbReference type="Pfam" id="PF06602">
    <property type="entry name" value="Myotub-related"/>
    <property type="match status" value="1"/>
</dbReference>
<dbReference type="OrthoDB" id="271628at2759"/>
<reference evidence="5 6" key="2">
    <citation type="submission" date="2018-11" db="EMBL/GenBank/DDBJ databases">
        <authorList>
            <consortium name="Pathogen Informatics"/>
        </authorList>
    </citation>
    <scope>NUCLEOTIDE SEQUENCE [LARGE SCALE GENOMIC DNA]</scope>
</reference>
<keyword evidence="6" id="KW-1185">Reference proteome</keyword>
<comment type="similarity">
    <text evidence="1">Belongs to the protein-tyrosine phosphatase family. Non-receptor class myotubularin subfamily.</text>
</comment>
<dbReference type="AlphaFoldDB" id="A0A183ISJ8"/>
<sequence length="464" mass="53010">MPALSTNIERASLEHLSRSEVYVKKPLNKVTSRGLIEPSVETPHLPFVLLPGEYAQCHSRILNDTLIVLTNFRIFVSFKENNAFYNIPILCVDGVECREMFYLHIACKDGRIAKVCFENNETCLAWFKLLTSATSPPYNLEDVFAFAFFAWCKDEAASTSCSVQFDVANDDAADDLDADREKIVAAEFHRLQFDSSLWRITAVNRDYGFCPTFPRYWIVPLNVSDAEIQAAGRYRTLHRVPAVVWRHAENCTVLARSSQPETGIFGWRSAADETLLQEITIAVRKQSLSTTNKKPMLILDARSYTAAWANRAKGGGFESSENYNDCEVEFLGLPNIHSIRYSFQKLRSMCWEETEASWFQNLENCQWISHVYALLNASHRVVEALHLERRSVLVHCSDGWDRTTQIVCLAKLMLDPYYRTLKVRCVYIVCHHCAVSCLSLSIESLQLIFNKISPCLLYFFIAQI</sequence>
<gene>
    <name evidence="5" type="ORF">SBAD_LOCUS6595</name>
</gene>
<feature type="binding site" evidence="3">
    <location>
        <begin position="310"/>
        <end position="313"/>
    </location>
    <ligand>
        <name>substrate</name>
    </ligand>
</feature>
<dbReference type="InterPro" id="IPR029021">
    <property type="entry name" value="Prot-tyrosine_phosphatase-like"/>
</dbReference>
<name>A0A183ISJ8_9BILA</name>
<dbReference type="PROSITE" id="PS00383">
    <property type="entry name" value="TYR_PHOSPHATASE_1"/>
    <property type="match status" value="1"/>
</dbReference>
<dbReference type="GO" id="GO:0005737">
    <property type="term" value="C:cytoplasm"/>
    <property type="evidence" value="ECO:0007669"/>
    <property type="project" value="TreeGrafter"/>
</dbReference>
<evidence type="ECO:0000313" key="5">
    <source>
        <dbReference type="EMBL" id="VDP10373.1"/>
    </source>
</evidence>
<dbReference type="GO" id="GO:0019903">
    <property type="term" value="F:protein phosphatase binding"/>
    <property type="evidence" value="ECO:0007669"/>
    <property type="project" value="TreeGrafter"/>
</dbReference>
<dbReference type="InterPro" id="IPR030564">
    <property type="entry name" value="Myotubularin"/>
</dbReference>
<evidence type="ECO:0000256" key="1">
    <source>
        <dbReference type="ARBA" id="ARBA00007471"/>
    </source>
</evidence>
<dbReference type="SUPFAM" id="SSF52799">
    <property type="entry name" value="(Phosphotyrosine protein) phosphatases II"/>
    <property type="match status" value="1"/>
</dbReference>
<feature type="binding site" evidence="3">
    <location>
        <begin position="335"/>
        <end position="336"/>
    </location>
    <ligand>
        <name>substrate</name>
    </ligand>
</feature>
<evidence type="ECO:0000259" key="4">
    <source>
        <dbReference type="PROSITE" id="PS51339"/>
    </source>
</evidence>
<organism evidence="7">
    <name type="scientific">Soboliphyme baturini</name>
    <dbReference type="NCBI Taxonomy" id="241478"/>
    <lineage>
        <taxon>Eukaryota</taxon>
        <taxon>Metazoa</taxon>
        <taxon>Ecdysozoa</taxon>
        <taxon>Nematoda</taxon>
        <taxon>Enoplea</taxon>
        <taxon>Dorylaimia</taxon>
        <taxon>Dioctophymatida</taxon>
        <taxon>Dioctophymatoidea</taxon>
        <taxon>Soboliphymatidae</taxon>
        <taxon>Soboliphyme</taxon>
    </lineage>
</organism>
<dbReference type="WBParaSite" id="SBAD_0000685201-mRNA-1">
    <property type="protein sequence ID" value="SBAD_0000685201-mRNA-1"/>
    <property type="gene ID" value="SBAD_0000685201"/>
</dbReference>
<dbReference type="GO" id="GO:0016020">
    <property type="term" value="C:membrane"/>
    <property type="evidence" value="ECO:0007669"/>
    <property type="project" value="TreeGrafter"/>
</dbReference>
<dbReference type="InterPro" id="IPR010569">
    <property type="entry name" value="Myotubularin-like_Pase_dom"/>
</dbReference>
<dbReference type="EMBL" id="UZAM01009885">
    <property type="protein sequence ID" value="VDP10373.1"/>
    <property type="molecule type" value="Genomic_DNA"/>
</dbReference>
<dbReference type="GO" id="GO:0046856">
    <property type="term" value="P:phosphatidylinositol dephosphorylation"/>
    <property type="evidence" value="ECO:0007669"/>
    <property type="project" value="TreeGrafter"/>
</dbReference>
<reference evidence="7" key="1">
    <citation type="submission" date="2016-06" db="UniProtKB">
        <authorList>
            <consortium name="WormBaseParasite"/>
        </authorList>
    </citation>
    <scope>IDENTIFICATION</scope>
</reference>
<dbReference type="InterPro" id="IPR016130">
    <property type="entry name" value="Tyr_Pase_AS"/>
</dbReference>
<dbReference type="CDD" id="cd14507">
    <property type="entry name" value="PTP-MTM-like"/>
    <property type="match status" value="1"/>
</dbReference>
<feature type="domain" description="Myotubularin phosphatase" evidence="4">
    <location>
        <begin position="178"/>
        <end position="422"/>
    </location>
</feature>
<proteinExistence type="inferred from homology"/>
<dbReference type="Proteomes" id="UP000270296">
    <property type="component" value="Unassembled WGS sequence"/>
</dbReference>
<accession>A0A183ISJ8</accession>
<feature type="active site" description="Phosphocysteine intermediate" evidence="2">
    <location>
        <position position="396"/>
    </location>
</feature>
<dbReference type="SUPFAM" id="SSF50729">
    <property type="entry name" value="PH domain-like"/>
    <property type="match status" value="1"/>
</dbReference>
<feature type="binding site" evidence="3">
    <location>
        <begin position="396"/>
        <end position="402"/>
    </location>
    <ligand>
        <name>substrate</name>
    </ligand>
</feature>
<evidence type="ECO:0000313" key="6">
    <source>
        <dbReference type="Proteomes" id="UP000270296"/>
    </source>
</evidence>
<dbReference type="GO" id="GO:0010506">
    <property type="term" value="P:regulation of autophagy"/>
    <property type="evidence" value="ECO:0007669"/>
    <property type="project" value="TreeGrafter"/>
</dbReference>
<evidence type="ECO:0000256" key="3">
    <source>
        <dbReference type="PIRSR" id="PIRSR630564-2"/>
    </source>
</evidence>
<dbReference type="PROSITE" id="PS51339">
    <property type="entry name" value="PPASE_MYOTUBULARIN"/>
    <property type="match status" value="1"/>
</dbReference>
<protein>
    <submittedName>
        <fullName evidence="7">Myotubularin phosphatase domain-containing protein</fullName>
    </submittedName>
</protein>
<dbReference type="PANTHER" id="PTHR10807">
    <property type="entry name" value="MYOTUBULARIN-RELATED"/>
    <property type="match status" value="1"/>
</dbReference>
<dbReference type="GO" id="GO:0004438">
    <property type="term" value="F:phosphatidylinositol-3-phosphate phosphatase activity"/>
    <property type="evidence" value="ECO:0007669"/>
    <property type="project" value="TreeGrafter"/>
</dbReference>
<evidence type="ECO:0000313" key="7">
    <source>
        <dbReference type="WBParaSite" id="SBAD_0000685201-mRNA-1"/>
    </source>
</evidence>
<dbReference type="PANTHER" id="PTHR10807:SF75">
    <property type="entry name" value="PHOSPHATIDYLINOSITOL-3-PHOSPHATE PHOSPHATASE"/>
    <property type="match status" value="1"/>
</dbReference>